<evidence type="ECO:0000259" key="5">
    <source>
        <dbReference type="PROSITE" id="PS51764"/>
    </source>
</evidence>
<dbReference type="SUPFAM" id="SSF51445">
    <property type="entry name" value="(Trans)glycosidases"/>
    <property type="match status" value="1"/>
</dbReference>
<organism evidence="6 7">
    <name type="scientific">Solidesulfovibrio fructosivorans JJ]</name>
    <dbReference type="NCBI Taxonomy" id="596151"/>
    <lineage>
        <taxon>Bacteria</taxon>
        <taxon>Pseudomonadati</taxon>
        <taxon>Thermodesulfobacteriota</taxon>
        <taxon>Desulfovibrionia</taxon>
        <taxon>Desulfovibrionales</taxon>
        <taxon>Desulfovibrionaceae</taxon>
        <taxon>Solidesulfovibrio</taxon>
    </lineage>
</organism>
<dbReference type="GO" id="GO:0016985">
    <property type="term" value="F:mannan endo-1,4-beta-mannosidase activity"/>
    <property type="evidence" value="ECO:0007669"/>
    <property type="project" value="InterPro"/>
</dbReference>
<dbReference type="RefSeq" id="WP_005991118.1">
    <property type="nucleotide sequence ID" value="NZ_AECZ01000003.1"/>
</dbReference>
<evidence type="ECO:0000256" key="4">
    <source>
        <dbReference type="PROSITE-ProRule" id="PRU01100"/>
    </source>
</evidence>
<dbReference type="AlphaFoldDB" id="E1JSV1"/>
<dbReference type="STRING" id="596151.DesfrDRAFT_0690"/>
<feature type="active site" description="Nucleophile" evidence="4">
    <location>
        <position position="273"/>
    </location>
</feature>
<evidence type="ECO:0000256" key="2">
    <source>
        <dbReference type="ARBA" id="ARBA00022801"/>
    </source>
</evidence>
<comment type="similarity">
    <text evidence="1 4">Belongs to the glycosyl hydrolase 26 family.</text>
</comment>
<sequence length="348" mass="38078" precursor="true">MAKGWVRGLGSLILALAAMAGGYPLSTCAASKPNFGFVLDGYPIDPDRLAALRRETGVAPSMITFFLQWPRNPAEGHFPLASVKAISDAGAIACITWEPMYILDGQEHMIKAMEILAGRYDPLLDAFARGARLYGKLLVIRFAHEMNLERYHWGGPRDGYGPQSPALYREMFRYVVKRFRVAKATNVLFAFCPNAESLPHPQRDNAHWNEVSAYYPGDDVVDLMGMDGYNWGTTQTKANNGWDSAFRSFADIFGPVHKTLDALAPGKPLLVFEMSSAAAGGDKAAWLREALETAASWNVAALNWFQADKEVDWRLGTGLGLDLPGLLQAATTQGAGSLAVTLRHGERP</sequence>
<dbReference type="Pfam" id="PF02156">
    <property type="entry name" value="Glyco_hydro_26"/>
    <property type="match status" value="1"/>
</dbReference>
<gene>
    <name evidence="6" type="ORF">DesfrDRAFT_0690</name>
</gene>
<dbReference type="InterPro" id="IPR022790">
    <property type="entry name" value="GH26_dom"/>
</dbReference>
<evidence type="ECO:0000313" key="7">
    <source>
        <dbReference type="Proteomes" id="UP000006250"/>
    </source>
</evidence>
<comment type="caution">
    <text evidence="6">The sequence shown here is derived from an EMBL/GenBank/DDBJ whole genome shotgun (WGS) entry which is preliminary data.</text>
</comment>
<proteinExistence type="inferred from homology"/>
<keyword evidence="7" id="KW-1185">Reference proteome</keyword>
<feature type="active site" description="Proton donor" evidence="4">
    <location>
        <position position="145"/>
    </location>
</feature>
<dbReference type="EMBL" id="AECZ01000003">
    <property type="protein sequence ID" value="EFL52584.1"/>
    <property type="molecule type" value="Genomic_DNA"/>
</dbReference>
<dbReference type="PANTHER" id="PTHR40079:SF4">
    <property type="entry name" value="GH26 DOMAIN-CONTAINING PROTEIN-RELATED"/>
    <property type="match status" value="1"/>
</dbReference>
<keyword evidence="3 4" id="KW-0326">Glycosidase</keyword>
<dbReference type="InterPro" id="IPR000805">
    <property type="entry name" value="Glyco_hydro_26"/>
</dbReference>
<evidence type="ECO:0000256" key="3">
    <source>
        <dbReference type="ARBA" id="ARBA00023295"/>
    </source>
</evidence>
<evidence type="ECO:0000313" key="6">
    <source>
        <dbReference type="EMBL" id="EFL52584.1"/>
    </source>
</evidence>
<dbReference type="GO" id="GO:0006080">
    <property type="term" value="P:substituted mannan metabolic process"/>
    <property type="evidence" value="ECO:0007669"/>
    <property type="project" value="InterPro"/>
</dbReference>
<dbReference type="PROSITE" id="PS51764">
    <property type="entry name" value="GH26"/>
    <property type="match status" value="1"/>
</dbReference>
<protein>
    <submittedName>
        <fullName evidence="6">Endoglucanase</fullName>
    </submittedName>
</protein>
<feature type="domain" description="GH26" evidence="5">
    <location>
        <begin position="16"/>
        <end position="336"/>
    </location>
</feature>
<name>E1JSV1_SOLFR</name>
<accession>E1JSV1</accession>
<dbReference type="PANTHER" id="PTHR40079">
    <property type="entry name" value="MANNAN ENDO-1,4-BETA-MANNOSIDASE E-RELATED"/>
    <property type="match status" value="1"/>
</dbReference>
<dbReference type="Proteomes" id="UP000006250">
    <property type="component" value="Unassembled WGS sequence"/>
</dbReference>
<keyword evidence="2 4" id="KW-0378">Hydrolase</keyword>
<reference evidence="6 7" key="1">
    <citation type="submission" date="2010-08" db="EMBL/GenBank/DDBJ databases">
        <title>The draft genome of Desulfovibrio fructosovorans JJ.</title>
        <authorList>
            <consortium name="US DOE Joint Genome Institute (JGI-PGF)"/>
            <person name="Lucas S."/>
            <person name="Copeland A."/>
            <person name="Lapidus A."/>
            <person name="Cheng J.-F."/>
            <person name="Bruce D."/>
            <person name="Goodwin L."/>
            <person name="Pitluck S."/>
            <person name="Land M.L."/>
            <person name="Hauser L."/>
            <person name="Chang Y.-J."/>
            <person name="Jeffries C."/>
            <person name="Wall J.D."/>
            <person name="Stahl D.A."/>
            <person name="Arkin A.P."/>
            <person name="Dehal P."/>
            <person name="Stolyar S.M."/>
            <person name="Hazen T.C."/>
            <person name="Woyke T.J."/>
        </authorList>
    </citation>
    <scope>NUCLEOTIDE SEQUENCE [LARGE SCALE GENOMIC DNA]</scope>
    <source>
        <strain evidence="6 7">JJ</strain>
    </source>
</reference>
<dbReference type="InterPro" id="IPR017853">
    <property type="entry name" value="GH"/>
</dbReference>
<evidence type="ECO:0000256" key="1">
    <source>
        <dbReference type="ARBA" id="ARBA00007754"/>
    </source>
</evidence>
<dbReference type="OrthoDB" id="9816550at2"/>
<dbReference type="eggNOG" id="COG4124">
    <property type="taxonomic scope" value="Bacteria"/>
</dbReference>
<dbReference type="Gene3D" id="3.20.20.80">
    <property type="entry name" value="Glycosidases"/>
    <property type="match status" value="1"/>
</dbReference>